<proteinExistence type="predicted"/>
<dbReference type="EMBL" id="FNHZ01000001">
    <property type="protein sequence ID" value="SDM56376.1"/>
    <property type="molecule type" value="Genomic_DNA"/>
</dbReference>
<sequence length="84" mass="9258">MRSLKALPFIGLIAIIAKFAVKILAGVIMLGIVYSFATKDFTAINYVLSPESPVVKLYKEIYDKIPDIIVAIKTTLQFSVITLP</sequence>
<evidence type="ECO:0000313" key="3">
    <source>
        <dbReference type="Proteomes" id="UP000187651"/>
    </source>
</evidence>
<keyword evidence="1" id="KW-0472">Membrane</keyword>
<accession>A0A1G9U8N0</accession>
<evidence type="ECO:0000256" key="1">
    <source>
        <dbReference type="SAM" id="Phobius"/>
    </source>
</evidence>
<dbReference type="RefSeq" id="WP_027430420.1">
    <property type="nucleotide sequence ID" value="NZ_FNHZ01000001.1"/>
</dbReference>
<feature type="transmembrane region" description="Helical" evidence="1">
    <location>
        <begin position="12"/>
        <end position="37"/>
    </location>
</feature>
<keyword evidence="1" id="KW-0812">Transmembrane</keyword>
<keyword evidence="1" id="KW-1133">Transmembrane helix</keyword>
<evidence type="ECO:0000313" key="2">
    <source>
        <dbReference type="EMBL" id="SDM56376.1"/>
    </source>
</evidence>
<protein>
    <submittedName>
        <fullName evidence="2">Uncharacterized protein</fullName>
    </submittedName>
</protein>
<organism evidence="2 3">
    <name type="scientific">Lachnospira pectinoschiza</name>
    <dbReference type="NCBI Taxonomy" id="28052"/>
    <lineage>
        <taxon>Bacteria</taxon>
        <taxon>Bacillati</taxon>
        <taxon>Bacillota</taxon>
        <taxon>Clostridia</taxon>
        <taxon>Lachnospirales</taxon>
        <taxon>Lachnospiraceae</taxon>
        <taxon>Lachnospira</taxon>
    </lineage>
</organism>
<keyword evidence="3" id="KW-1185">Reference proteome</keyword>
<dbReference type="Proteomes" id="UP000187651">
    <property type="component" value="Unassembled WGS sequence"/>
</dbReference>
<reference evidence="3" key="1">
    <citation type="submission" date="2016-10" db="EMBL/GenBank/DDBJ databases">
        <authorList>
            <person name="Varghese N."/>
            <person name="Submissions S."/>
        </authorList>
    </citation>
    <scope>NUCLEOTIDE SEQUENCE [LARGE SCALE GENOMIC DNA]</scope>
    <source>
        <strain evidence="3">M83</strain>
    </source>
</reference>
<dbReference type="AlphaFoldDB" id="A0A1G9U8N0"/>
<name>A0A1G9U8N0_9FIRM</name>
<gene>
    <name evidence="2" type="ORF">SAMN05216544_0670</name>
</gene>